<sequence length="249" mass="29383">MANRAYFIGTSGWSYLSFRGIFYPPELKSKDWLAFYAQYFNTVELNVTFYRTPKATTFQKWYEETPQGFVFSLKAPKVITHIKKLKDIEDSLKEFLKSFKPLKEKAKVLLFQFPPSLKYERGLCEAFLKLLPTEEFKIVVEIRNQSFHDPEWADLLREYGICLCFSDCGKRYPSWYEVKTADFLYFRMHGSKELYVSNYEEEELVALKNKIEAYNPSEAYIYFDNTALGYAVANALRLKELCQSELRIT</sequence>
<dbReference type="Pfam" id="PF01904">
    <property type="entry name" value="DUF72"/>
    <property type="match status" value="1"/>
</dbReference>
<dbReference type="AlphaFoldDB" id="A0A832GML4"/>
<dbReference type="SUPFAM" id="SSF117396">
    <property type="entry name" value="TM1631-like"/>
    <property type="match status" value="1"/>
</dbReference>
<name>A0A832GML4_9BACT</name>
<evidence type="ECO:0000313" key="1">
    <source>
        <dbReference type="EMBL" id="HGV55938.1"/>
    </source>
</evidence>
<organism evidence="1">
    <name type="scientific">Caldimicrobium thiodismutans</name>
    <dbReference type="NCBI Taxonomy" id="1653476"/>
    <lineage>
        <taxon>Bacteria</taxon>
        <taxon>Pseudomonadati</taxon>
        <taxon>Thermodesulfobacteriota</taxon>
        <taxon>Thermodesulfobacteria</taxon>
        <taxon>Thermodesulfobacteriales</taxon>
        <taxon>Thermodesulfobacteriaceae</taxon>
        <taxon>Caldimicrobium</taxon>
    </lineage>
</organism>
<protein>
    <submittedName>
        <fullName evidence="1">DUF72 domain-containing protein</fullName>
    </submittedName>
</protein>
<proteinExistence type="predicted"/>
<gene>
    <name evidence="1" type="ORF">ENT73_07685</name>
</gene>
<dbReference type="PANTHER" id="PTHR30348:SF4">
    <property type="entry name" value="DUF72 DOMAIN-CONTAINING PROTEIN"/>
    <property type="match status" value="1"/>
</dbReference>
<accession>A0A832GML4</accession>
<dbReference type="InterPro" id="IPR036520">
    <property type="entry name" value="UPF0759_sf"/>
</dbReference>
<dbReference type="PANTHER" id="PTHR30348">
    <property type="entry name" value="UNCHARACTERIZED PROTEIN YECE"/>
    <property type="match status" value="1"/>
</dbReference>
<dbReference type="InterPro" id="IPR002763">
    <property type="entry name" value="DUF72"/>
</dbReference>
<reference evidence="1" key="1">
    <citation type="journal article" date="2020" name="mSystems">
        <title>Genome- and Community-Level Interaction Insights into Carbon Utilization and Element Cycling Functions of Hydrothermarchaeota in Hydrothermal Sediment.</title>
        <authorList>
            <person name="Zhou Z."/>
            <person name="Liu Y."/>
            <person name="Xu W."/>
            <person name="Pan J."/>
            <person name="Luo Z.H."/>
            <person name="Li M."/>
        </authorList>
    </citation>
    <scope>NUCLEOTIDE SEQUENCE [LARGE SCALE GENOMIC DNA]</scope>
    <source>
        <strain evidence="1">SpSt-605</strain>
    </source>
</reference>
<comment type="caution">
    <text evidence="1">The sequence shown here is derived from an EMBL/GenBank/DDBJ whole genome shotgun (WGS) entry which is preliminary data.</text>
</comment>
<dbReference type="Gene3D" id="3.20.20.410">
    <property type="entry name" value="Protein of unknown function UPF0759"/>
    <property type="match status" value="1"/>
</dbReference>
<dbReference type="EMBL" id="DSZU01000141">
    <property type="protein sequence ID" value="HGV55938.1"/>
    <property type="molecule type" value="Genomic_DNA"/>
</dbReference>